<dbReference type="Proteomes" id="UP000653454">
    <property type="component" value="Unassembled WGS sequence"/>
</dbReference>
<comment type="caution">
    <text evidence="2">The sequence shown here is derived from an EMBL/GenBank/DDBJ whole genome shotgun (WGS) entry which is preliminary data.</text>
</comment>
<evidence type="ECO:0000313" key="3">
    <source>
        <dbReference type="Proteomes" id="UP000653454"/>
    </source>
</evidence>
<feature type="region of interest" description="Disordered" evidence="1">
    <location>
        <begin position="1"/>
        <end position="45"/>
    </location>
</feature>
<organism evidence="2 3">
    <name type="scientific">Plutella xylostella</name>
    <name type="common">Diamondback moth</name>
    <name type="synonym">Plutella maculipennis</name>
    <dbReference type="NCBI Taxonomy" id="51655"/>
    <lineage>
        <taxon>Eukaryota</taxon>
        <taxon>Metazoa</taxon>
        <taxon>Ecdysozoa</taxon>
        <taxon>Arthropoda</taxon>
        <taxon>Hexapoda</taxon>
        <taxon>Insecta</taxon>
        <taxon>Pterygota</taxon>
        <taxon>Neoptera</taxon>
        <taxon>Endopterygota</taxon>
        <taxon>Lepidoptera</taxon>
        <taxon>Glossata</taxon>
        <taxon>Ditrysia</taxon>
        <taxon>Yponomeutoidea</taxon>
        <taxon>Plutellidae</taxon>
        <taxon>Plutella</taxon>
    </lineage>
</organism>
<protein>
    <submittedName>
        <fullName evidence="2">(diamondback moth) hypothetical protein</fullName>
    </submittedName>
</protein>
<proteinExistence type="predicted"/>
<gene>
    <name evidence="2" type="ORF">PLXY2_LOCUS7456</name>
</gene>
<name>A0A8S4F4B0_PLUXY</name>
<reference evidence="2" key="1">
    <citation type="submission" date="2020-11" db="EMBL/GenBank/DDBJ databases">
        <authorList>
            <person name="Whiteford S."/>
        </authorList>
    </citation>
    <scope>NUCLEOTIDE SEQUENCE</scope>
</reference>
<dbReference type="EMBL" id="CAJHNJ030000025">
    <property type="protein sequence ID" value="CAG9121724.1"/>
    <property type="molecule type" value="Genomic_DNA"/>
</dbReference>
<keyword evidence="3" id="KW-1185">Reference proteome</keyword>
<accession>A0A8S4F4B0</accession>
<evidence type="ECO:0000256" key="1">
    <source>
        <dbReference type="SAM" id="MobiDB-lite"/>
    </source>
</evidence>
<evidence type="ECO:0000313" key="2">
    <source>
        <dbReference type="EMBL" id="CAG9121724.1"/>
    </source>
</evidence>
<dbReference type="AlphaFoldDB" id="A0A8S4F4B0"/>
<feature type="compositionally biased region" description="Polar residues" evidence="1">
    <location>
        <begin position="1"/>
        <end position="19"/>
    </location>
</feature>
<sequence length="90" mass="10244">METEGSQGNSSTTVDSSQLCIGPRDSNFPHLRPIERGQGRRRKGRPAITWRRSILSDLNAVGISWDEAKERAQDRNVWRKTVEALYSSWS</sequence>